<evidence type="ECO:0000313" key="2">
    <source>
        <dbReference type="EMBL" id="KAF5326761.1"/>
    </source>
</evidence>
<sequence length="94" mass="10301">MQFLFKLSAVLLSIMMATQIGAAPADSLQHKRIVCGPETGLVCPPCSVPERIAAAANKLRCRRRSDDLFFELVKFLKGTLPLLDRSSNKVRGVS</sequence>
<organism evidence="2 3">
    <name type="scientific">Psilocybe cf. subviscida</name>
    <dbReference type="NCBI Taxonomy" id="2480587"/>
    <lineage>
        <taxon>Eukaryota</taxon>
        <taxon>Fungi</taxon>
        <taxon>Dikarya</taxon>
        <taxon>Basidiomycota</taxon>
        <taxon>Agaricomycotina</taxon>
        <taxon>Agaricomycetes</taxon>
        <taxon>Agaricomycetidae</taxon>
        <taxon>Agaricales</taxon>
        <taxon>Agaricineae</taxon>
        <taxon>Strophariaceae</taxon>
        <taxon>Psilocybe</taxon>
    </lineage>
</organism>
<dbReference type="AlphaFoldDB" id="A0A8H5BPP7"/>
<dbReference type="EMBL" id="JAACJJ010000014">
    <property type="protein sequence ID" value="KAF5326761.1"/>
    <property type="molecule type" value="Genomic_DNA"/>
</dbReference>
<accession>A0A8H5BPP7</accession>
<keyword evidence="3" id="KW-1185">Reference proteome</keyword>
<dbReference type="Proteomes" id="UP000567179">
    <property type="component" value="Unassembled WGS sequence"/>
</dbReference>
<proteinExistence type="predicted"/>
<feature type="chain" id="PRO_5034921368" evidence="1">
    <location>
        <begin position="23"/>
        <end position="94"/>
    </location>
</feature>
<reference evidence="2 3" key="1">
    <citation type="journal article" date="2020" name="ISME J.">
        <title>Uncovering the hidden diversity of litter-decomposition mechanisms in mushroom-forming fungi.</title>
        <authorList>
            <person name="Floudas D."/>
            <person name="Bentzer J."/>
            <person name="Ahren D."/>
            <person name="Johansson T."/>
            <person name="Persson P."/>
            <person name="Tunlid A."/>
        </authorList>
    </citation>
    <scope>NUCLEOTIDE SEQUENCE [LARGE SCALE GENOMIC DNA]</scope>
    <source>
        <strain evidence="2 3">CBS 101986</strain>
    </source>
</reference>
<protein>
    <submittedName>
        <fullName evidence="2">Uncharacterized protein</fullName>
    </submittedName>
</protein>
<name>A0A8H5BPP7_9AGAR</name>
<feature type="signal peptide" evidence="1">
    <location>
        <begin position="1"/>
        <end position="22"/>
    </location>
</feature>
<comment type="caution">
    <text evidence="2">The sequence shown here is derived from an EMBL/GenBank/DDBJ whole genome shotgun (WGS) entry which is preliminary data.</text>
</comment>
<evidence type="ECO:0000256" key="1">
    <source>
        <dbReference type="SAM" id="SignalP"/>
    </source>
</evidence>
<keyword evidence="1" id="KW-0732">Signal</keyword>
<evidence type="ECO:0000313" key="3">
    <source>
        <dbReference type="Proteomes" id="UP000567179"/>
    </source>
</evidence>
<gene>
    <name evidence="2" type="ORF">D9619_005101</name>
</gene>